<reference evidence="2 3" key="1">
    <citation type="submission" date="2019-08" db="EMBL/GenBank/DDBJ databases">
        <authorList>
            <person name="Dong K."/>
        </authorList>
    </citation>
    <scope>NUCLEOTIDE SEQUENCE [LARGE SCALE GENOMIC DNA]</scope>
    <source>
        <strain evidence="2 3">K-1</strain>
    </source>
</reference>
<feature type="transmembrane region" description="Helical" evidence="1">
    <location>
        <begin position="673"/>
        <end position="696"/>
    </location>
</feature>
<dbReference type="EMBL" id="VRSX01000001">
    <property type="protein sequence ID" value="TXK14939.1"/>
    <property type="molecule type" value="Genomic_DNA"/>
</dbReference>
<proteinExistence type="predicted"/>
<accession>A0A5C8I8F3</accession>
<dbReference type="AlphaFoldDB" id="A0A5C8I8F3"/>
<feature type="transmembrane region" description="Helical" evidence="1">
    <location>
        <begin position="173"/>
        <end position="192"/>
    </location>
</feature>
<comment type="caution">
    <text evidence="2">The sequence shown here is derived from an EMBL/GenBank/DDBJ whole genome shotgun (WGS) entry which is preliminary data.</text>
</comment>
<name>A0A5C8I8F3_9MICO</name>
<keyword evidence="1" id="KW-0812">Transmembrane</keyword>
<evidence type="ECO:0000313" key="2">
    <source>
        <dbReference type="EMBL" id="TXK14939.1"/>
    </source>
</evidence>
<feature type="transmembrane region" description="Helical" evidence="1">
    <location>
        <begin position="204"/>
        <end position="227"/>
    </location>
</feature>
<feature type="transmembrane region" description="Helical" evidence="1">
    <location>
        <begin position="726"/>
        <end position="748"/>
    </location>
</feature>
<keyword evidence="1" id="KW-0472">Membrane</keyword>
<keyword evidence="3" id="KW-1185">Reference proteome</keyword>
<keyword evidence="1" id="KW-1133">Transmembrane helix</keyword>
<feature type="transmembrane region" description="Helical" evidence="1">
    <location>
        <begin position="296"/>
        <end position="316"/>
    </location>
</feature>
<feature type="transmembrane region" description="Helical" evidence="1">
    <location>
        <begin position="128"/>
        <end position="153"/>
    </location>
</feature>
<feature type="transmembrane region" description="Helical" evidence="1">
    <location>
        <begin position="72"/>
        <end position="93"/>
    </location>
</feature>
<evidence type="ECO:0000256" key="1">
    <source>
        <dbReference type="SAM" id="Phobius"/>
    </source>
</evidence>
<feature type="transmembrane region" description="Helical" evidence="1">
    <location>
        <begin position="247"/>
        <end position="275"/>
    </location>
</feature>
<organism evidence="2 3">
    <name type="scientific">Microbacterium saccharophilum</name>
    <dbReference type="NCBI Taxonomy" id="1213358"/>
    <lineage>
        <taxon>Bacteria</taxon>
        <taxon>Bacillati</taxon>
        <taxon>Actinomycetota</taxon>
        <taxon>Actinomycetes</taxon>
        <taxon>Micrococcales</taxon>
        <taxon>Microbacteriaceae</taxon>
        <taxon>Microbacterium</taxon>
    </lineage>
</organism>
<sequence length="810" mass="79133">MDAQQNTGGGSSRWELTIDPDRLDPWQVPAVADDLAYLQRDVRDVDGLAPEGASVEGGLADTLQGAATTIRAVLAIAPVPLALVVVAGVIAALQLARLLGGSRVVESVLLRARGLSPRAARRAAITELTLTAAVGAFIGWALGALAVAATTAALTGSADGLVAAASASLRATWIIPVAAAAILGPAAGVAAHRASEAGDPSQAVATRGFATAVSTGLLTLAAALFVWQLRGLEEGTGGAWTLVVTAVAPALALGAAALIVLTVFPHVAAALAALAAARPRLLPSLPARTIARNAGAFGAVVALVALAAGGAALAGASTASWAQAGDASAALSAGADARADLGAPRVTAAQVDGVARSDGVRSAAAGFAVDATAGDAGLQLQALPAAAIAEVIAPGVADTRALAAALESGPVGVPLAASATTLEATYDIAATGDGDVFQGWGPDGMQPIYGPPPPPEVGALTAQAWLLDARGTPSGVDLQLTSDRTGPRTARLTARGELPTGAAPWTLLGVSVGFADSPGSQPYSATPIALAADEPIAWPSTDPIALSAAEPTAVSAFAPVPSELPAVVTAPFAHLLGLEDGDVLTARLAGSSRTVTLAVAGVLPSVPGTAAAHAVLVALDPLSLALFAEGVPLAADQVWANGPDAVAALRAAVPGASIVTADAAVEARVALGAVWWVAAGAGAVLAAVATIAAAIASTRSRATEVFVLRALGVTPAAQARTRAAELIVVTLTAIGAGLALGTVVAWLTVPALTRAAVPGVAAMFADGITLGAGPALVLLAVLGVAVAAASVIVSRIMAGQARAGRVREAL</sequence>
<dbReference type="Proteomes" id="UP000321949">
    <property type="component" value="Unassembled WGS sequence"/>
</dbReference>
<protein>
    <submittedName>
        <fullName evidence="2">FtsX-like permease family protein</fullName>
    </submittedName>
</protein>
<evidence type="ECO:0000313" key="3">
    <source>
        <dbReference type="Proteomes" id="UP000321949"/>
    </source>
</evidence>
<gene>
    <name evidence="2" type="ORF">FVP74_00480</name>
</gene>
<dbReference type="RefSeq" id="WP_147049770.1">
    <property type="nucleotide sequence ID" value="NZ_BKAH01000003.1"/>
</dbReference>
<feature type="transmembrane region" description="Helical" evidence="1">
    <location>
        <begin position="768"/>
        <end position="793"/>
    </location>
</feature>